<dbReference type="PROSITE" id="PS50977">
    <property type="entry name" value="HTH_TETR_2"/>
    <property type="match status" value="1"/>
</dbReference>
<dbReference type="Pfam" id="PF00440">
    <property type="entry name" value="TetR_N"/>
    <property type="match status" value="1"/>
</dbReference>
<evidence type="ECO:0000256" key="3">
    <source>
        <dbReference type="ARBA" id="ARBA00023163"/>
    </source>
</evidence>
<keyword evidence="7" id="KW-1185">Reference proteome</keyword>
<dbReference type="AlphaFoldDB" id="A0A418ZPR5"/>
<dbReference type="Pfam" id="PF17918">
    <property type="entry name" value="TetR_C_15"/>
    <property type="match status" value="1"/>
</dbReference>
<evidence type="ECO:0000256" key="4">
    <source>
        <dbReference type="PROSITE-ProRule" id="PRU00335"/>
    </source>
</evidence>
<comment type="caution">
    <text evidence="6">The sequence shown here is derived from an EMBL/GenBank/DDBJ whole genome shotgun (WGS) entry which is preliminary data.</text>
</comment>
<feature type="DNA-binding region" description="H-T-H motif" evidence="4">
    <location>
        <begin position="44"/>
        <end position="63"/>
    </location>
</feature>
<dbReference type="PRINTS" id="PR00455">
    <property type="entry name" value="HTHTETR"/>
</dbReference>
<keyword evidence="2 4" id="KW-0238">DNA-binding</keyword>
<dbReference type="GO" id="GO:0000976">
    <property type="term" value="F:transcription cis-regulatory region binding"/>
    <property type="evidence" value="ECO:0007669"/>
    <property type="project" value="TreeGrafter"/>
</dbReference>
<evidence type="ECO:0000259" key="5">
    <source>
        <dbReference type="PROSITE" id="PS50977"/>
    </source>
</evidence>
<dbReference type="InterPro" id="IPR050109">
    <property type="entry name" value="HTH-type_TetR-like_transc_reg"/>
</dbReference>
<evidence type="ECO:0000313" key="6">
    <source>
        <dbReference type="EMBL" id="RJK95897.1"/>
    </source>
</evidence>
<keyword evidence="1" id="KW-0805">Transcription regulation</keyword>
<organism evidence="6 7">
    <name type="scientific">Paracoccus aestuarii</name>
    <dbReference type="NCBI Taxonomy" id="453842"/>
    <lineage>
        <taxon>Bacteria</taxon>
        <taxon>Pseudomonadati</taxon>
        <taxon>Pseudomonadota</taxon>
        <taxon>Alphaproteobacteria</taxon>
        <taxon>Rhodobacterales</taxon>
        <taxon>Paracoccaceae</taxon>
        <taxon>Paracoccus</taxon>
    </lineage>
</organism>
<dbReference type="PANTHER" id="PTHR30055">
    <property type="entry name" value="HTH-TYPE TRANSCRIPTIONAL REGULATOR RUTR"/>
    <property type="match status" value="1"/>
</dbReference>
<dbReference type="GO" id="GO:0003700">
    <property type="term" value="F:DNA-binding transcription factor activity"/>
    <property type="evidence" value="ECO:0007669"/>
    <property type="project" value="TreeGrafter"/>
</dbReference>
<dbReference type="EMBL" id="QZEV01000172">
    <property type="protein sequence ID" value="RJK95897.1"/>
    <property type="molecule type" value="Genomic_DNA"/>
</dbReference>
<reference evidence="6 7" key="1">
    <citation type="submission" date="2018-09" db="EMBL/GenBank/DDBJ databases">
        <title>Paracoccus onubensis nov. sp. a moderate halophilic bacterium isolated from Gruta de las Maravillas (Aracena, Spain).</title>
        <authorList>
            <person name="Jurado V."/>
            <person name="Gutierrez-Patricio S."/>
            <person name="Gonzalez-Pimentel J.L."/>
            <person name="Laiz L."/>
            <person name="Saiz-Jimenez C."/>
        </authorList>
    </citation>
    <scope>NUCLEOTIDE SEQUENCE [LARGE SCALE GENOMIC DNA]</scope>
    <source>
        <strain evidence="6 7">DSM 19484</strain>
    </source>
</reference>
<sequence>MPDTAPAGLKARKSPLQRRARVTVDAIFEATIQVLLRDGMAGLTTTWVAERAGVSVGTMYQYFPHKQALIYALNARYLDALAAKIEAVAAAESGKPIAQMMAALIDAYWQAKTERAEVTRALYRSVVELDNESLLQDFAARVDGATTAMLATAPDVALEDAAAINLTLTSVIYGTVRNAFERGLSAEDTDALRRNLHIMCGAYLNTLPRTKAGATAP</sequence>
<gene>
    <name evidence="6" type="ORF">D3P06_18060</name>
</gene>
<evidence type="ECO:0000256" key="2">
    <source>
        <dbReference type="ARBA" id="ARBA00023125"/>
    </source>
</evidence>
<dbReference type="InterPro" id="IPR001647">
    <property type="entry name" value="HTH_TetR"/>
</dbReference>
<dbReference type="Proteomes" id="UP000285530">
    <property type="component" value="Unassembled WGS sequence"/>
</dbReference>
<proteinExistence type="predicted"/>
<evidence type="ECO:0000256" key="1">
    <source>
        <dbReference type="ARBA" id="ARBA00023015"/>
    </source>
</evidence>
<dbReference type="OrthoDB" id="9808189at2"/>
<keyword evidence="3" id="KW-0804">Transcription</keyword>
<dbReference type="InterPro" id="IPR041669">
    <property type="entry name" value="TetR_C_15"/>
</dbReference>
<dbReference type="Gene3D" id="1.10.357.10">
    <property type="entry name" value="Tetracycline Repressor, domain 2"/>
    <property type="match status" value="1"/>
</dbReference>
<dbReference type="RefSeq" id="WP_119887821.1">
    <property type="nucleotide sequence ID" value="NZ_CP067169.1"/>
</dbReference>
<protein>
    <submittedName>
        <fullName evidence="6">TetR/AcrR family transcriptional regulator</fullName>
    </submittedName>
</protein>
<dbReference type="PANTHER" id="PTHR30055:SF234">
    <property type="entry name" value="HTH-TYPE TRANSCRIPTIONAL REGULATOR BETI"/>
    <property type="match status" value="1"/>
</dbReference>
<dbReference type="SUPFAM" id="SSF46689">
    <property type="entry name" value="Homeodomain-like"/>
    <property type="match status" value="1"/>
</dbReference>
<accession>A0A418ZPR5</accession>
<name>A0A418ZPR5_9RHOB</name>
<evidence type="ECO:0000313" key="7">
    <source>
        <dbReference type="Proteomes" id="UP000285530"/>
    </source>
</evidence>
<feature type="domain" description="HTH tetR-type" evidence="5">
    <location>
        <begin position="21"/>
        <end position="81"/>
    </location>
</feature>
<dbReference type="InterPro" id="IPR009057">
    <property type="entry name" value="Homeodomain-like_sf"/>
</dbReference>